<dbReference type="HAMAP" id="MF_00177">
    <property type="entry name" value="Lys_tRNA_synth_class1"/>
    <property type="match status" value="1"/>
</dbReference>
<evidence type="ECO:0000313" key="11">
    <source>
        <dbReference type="EMBL" id="KKQ95252.1"/>
    </source>
</evidence>
<dbReference type="InterPro" id="IPR020751">
    <property type="entry name" value="aa-tRNA-synth_I_codon-bd_sub2"/>
</dbReference>
<evidence type="ECO:0000256" key="2">
    <source>
        <dbReference type="ARBA" id="ARBA00005594"/>
    </source>
</evidence>
<comment type="similarity">
    <text evidence="2 10">Belongs to the class-I aminoacyl-tRNA synthetase family.</text>
</comment>
<dbReference type="EC" id="6.1.1.6" evidence="10"/>
<gene>
    <name evidence="10" type="primary">lysS</name>
    <name evidence="11" type="ORF">UT18_C0002G0029</name>
</gene>
<dbReference type="SUPFAM" id="SSF52374">
    <property type="entry name" value="Nucleotidylyl transferase"/>
    <property type="match status" value="1"/>
</dbReference>
<dbReference type="Proteomes" id="UP000034207">
    <property type="component" value="Unassembled WGS sequence"/>
</dbReference>
<keyword evidence="6 10" id="KW-0067">ATP-binding</keyword>
<dbReference type="GO" id="GO:0005737">
    <property type="term" value="C:cytoplasm"/>
    <property type="evidence" value="ECO:0007669"/>
    <property type="project" value="UniProtKB-SubCell"/>
</dbReference>
<reference evidence="11" key="1">
    <citation type="journal article" date="2015" name="Nature">
        <title>rRNA introns, odd ribosomes, and small enigmatic genomes across a large radiation of phyla.</title>
        <authorList>
            <person name="Brown C.T."/>
            <person name="Hug L.A."/>
            <person name="Thomas B.C."/>
            <person name="Sharon I."/>
            <person name="Castelle C.J."/>
            <person name="Singh A."/>
            <person name="Wilkins M.J."/>
            <person name="Williams K.H."/>
            <person name="Banfield J.F."/>
        </authorList>
    </citation>
    <scope>NUCLEOTIDE SEQUENCE [LARGE SCALE GENOMIC DNA]</scope>
</reference>
<comment type="subcellular location">
    <subcellularLocation>
        <location evidence="1 10">Cytoplasm</location>
    </subcellularLocation>
</comment>
<comment type="catalytic activity">
    <reaction evidence="9 10">
        <text>tRNA(Lys) + L-lysine + ATP = L-lysyl-tRNA(Lys) + AMP + diphosphate</text>
        <dbReference type="Rhea" id="RHEA:20792"/>
        <dbReference type="Rhea" id="RHEA-COMP:9696"/>
        <dbReference type="Rhea" id="RHEA-COMP:9697"/>
        <dbReference type="ChEBI" id="CHEBI:30616"/>
        <dbReference type="ChEBI" id="CHEBI:32551"/>
        <dbReference type="ChEBI" id="CHEBI:33019"/>
        <dbReference type="ChEBI" id="CHEBI:78442"/>
        <dbReference type="ChEBI" id="CHEBI:78529"/>
        <dbReference type="ChEBI" id="CHEBI:456215"/>
        <dbReference type="EC" id="6.1.1.6"/>
    </reaction>
</comment>
<dbReference type="PANTHER" id="PTHR37940">
    <property type="entry name" value="LYSINE--TRNA LIGASE"/>
    <property type="match status" value="1"/>
</dbReference>
<evidence type="ECO:0000313" key="12">
    <source>
        <dbReference type="Proteomes" id="UP000034207"/>
    </source>
</evidence>
<evidence type="ECO:0000256" key="8">
    <source>
        <dbReference type="ARBA" id="ARBA00023146"/>
    </source>
</evidence>
<dbReference type="AlphaFoldDB" id="A0A0G0LW31"/>
<organism evidence="11 12">
    <name type="scientific">candidate division CPR2 bacterium GW2011_GWC2_39_10</name>
    <dbReference type="NCBI Taxonomy" id="1618345"/>
    <lineage>
        <taxon>Bacteria</taxon>
        <taxon>Bacteria division CPR2</taxon>
    </lineage>
</organism>
<dbReference type="PANTHER" id="PTHR37940:SF1">
    <property type="entry name" value="LYSINE--TRNA LIGASE"/>
    <property type="match status" value="1"/>
</dbReference>
<name>A0A0G0LW31_UNCC2</name>
<evidence type="ECO:0000256" key="10">
    <source>
        <dbReference type="HAMAP-Rule" id="MF_00177"/>
    </source>
</evidence>
<protein>
    <recommendedName>
        <fullName evidence="10">Lysine--tRNA ligase</fullName>
        <ecNumber evidence="10">6.1.1.6</ecNumber>
    </recommendedName>
    <alternativeName>
        <fullName evidence="10">Lysyl-tRNA synthetase</fullName>
        <shortName evidence="10">LysRS</shortName>
    </alternativeName>
</protein>
<dbReference type="STRING" id="1618345.UT18_C0002G0029"/>
<evidence type="ECO:0000256" key="4">
    <source>
        <dbReference type="ARBA" id="ARBA00022598"/>
    </source>
</evidence>
<dbReference type="EMBL" id="LBVV01000002">
    <property type="protein sequence ID" value="KKQ95252.1"/>
    <property type="molecule type" value="Genomic_DNA"/>
</dbReference>
<dbReference type="Gene3D" id="3.40.50.620">
    <property type="entry name" value="HUPs"/>
    <property type="match status" value="2"/>
</dbReference>
<dbReference type="SUPFAM" id="SSF48163">
    <property type="entry name" value="An anticodon-binding domain of class I aminoacyl-tRNA synthetases"/>
    <property type="match status" value="1"/>
</dbReference>
<sequence>MFWADQIAEDVKNKGFQWIDDGWTASGYAHIGSLRGLIIHDAVKKALDAHKIKSNFTFIIDDFDPMDGLPIYLDAEKYLPYMGMPMRSIPSEIKGKSLADFFAQDFMKTMQIVGAKPKMISAYELYVSGKMDKAIKLALDNVEKIRDIYKKIGRSDKGHDWYPFHPVCPKCGKIGTTKTIEWDGEEVTFVCEPEMVDWATGCSYKGKISPFGGTGKMPYKVEWPAKWMTIGITIEGAGKDHSAATGTRDVGNHIAREIFNYQPPYDIPYEFFLLDGKKMSGSKGLGANAKDIAELLPPEITRFMMIRNPKRTIEFNPSGVTIPNLFDEYDKAILAYKDPQTHPDLAKVAEYSQTEGKPFTGYRPRFAKLAYSIQLPRVDVYKEAEAEKGTPLDTNEKNEIKRRIAYAEKWLTNFAPEQFKFEVSKSMPQDISLSSEQKNFLSSLAQKLNKGEWNGHEIHEIIHDTKKVTNIDPKEAFSAIYVIFLGKNFGPKAGWFLGSLEKEFVLYRIFEAIK</sequence>
<dbReference type="InterPro" id="IPR002904">
    <property type="entry name" value="Lys-tRNA-ligase"/>
</dbReference>
<dbReference type="Pfam" id="PF01921">
    <property type="entry name" value="tRNA-synt_1f"/>
    <property type="match status" value="1"/>
</dbReference>
<dbReference type="Gene3D" id="1.10.10.770">
    <property type="match status" value="1"/>
</dbReference>
<evidence type="ECO:0000256" key="7">
    <source>
        <dbReference type="ARBA" id="ARBA00022917"/>
    </source>
</evidence>
<keyword evidence="7 10" id="KW-0648">Protein biosynthesis</keyword>
<feature type="short sequence motif" description="'KMSKS' region" evidence="10">
    <location>
        <begin position="278"/>
        <end position="282"/>
    </location>
</feature>
<keyword evidence="5 10" id="KW-0547">Nucleotide-binding</keyword>
<dbReference type="GO" id="GO:0000049">
    <property type="term" value="F:tRNA binding"/>
    <property type="evidence" value="ECO:0007669"/>
    <property type="project" value="InterPro"/>
</dbReference>
<dbReference type="NCBIfam" id="TIGR00467">
    <property type="entry name" value="lysS_arch"/>
    <property type="match status" value="1"/>
</dbReference>
<evidence type="ECO:0000256" key="5">
    <source>
        <dbReference type="ARBA" id="ARBA00022741"/>
    </source>
</evidence>
<accession>A0A0G0LW31</accession>
<keyword evidence="8 10" id="KW-0030">Aminoacyl-tRNA synthetase</keyword>
<evidence type="ECO:0000256" key="9">
    <source>
        <dbReference type="ARBA" id="ARBA00048573"/>
    </source>
</evidence>
<evidence type="ECO:0000256" key="1">
    <source>
        <dbReference type="ARBA" id="ARBA00004496"/>
    </source>
</evidence>
<evidence type="ECO:0000256" key="3">
    <source>
        <dbReference type="ARBA" id="ARBA00022490"/>
    </source>
</evidence>
<dbReference type="GO" id="GO:0006430">
    <property type="term" value="P:lysyl-tRNA aminoacylation"/>
    <property type="evidence" value="ECO:0007669"/>
    <property type="project" value="UniProtKB-UniRule"/>
</dbReference>
<keyword evidence="3 10" id="KW-0963">Cytoplasm</keyword>
<comment type="caution">
    <text evidence="11">The sequence shown here is derived from an EMBL/GenBank/DDBJ whole genome shotgun (WGS) entry which is preliminary data.</text>
</comment>
<proteinExistence type="inferred from homology"/>
<dbReference type="GO" id="GO:0005524">
    <property type="term" value="F:ATP binding"/>
    <property type="evidence" value="ECO:0007669"/>
    <property type="project" value="UniProtKB-UniRule"/>
</dbReference>
<comment type="caution">
    <text evidence="10">Lacks conserved residue(s) required for the propagation of feature annotation.</text>
</comment>
<dbReference type="Gene3D" id="1.10.10.350">
    <property type="match status" value="1"/>
</dbReference>
<dbReference type="GO" id="GO:0004824">
    <property type="term" value="F:lysine-tRNA ligase activity"/>
    <property type="evidence" value="ECO:0007669"/>
    <property type="project" value="UniProtKB-UniRule"/>
</dbReference>
<dbReference type="InterPro" id="IPR008925">
    <property type="entry name" value="aa_tRNA-synth_I_cd-bd_sf"/>
</dbReference>
<evidence type="ECO:0000256" key="6">
    <source>
        <dbReference type="ARBA" id="ARBA00022840"/>
    </source>
</evidence>
<keyword evidence="4 10" id="KW-0436">Ligase</keyword>
<dbReference type="InterPro" id="IPR014729">
    <property type="entry name" value="Rossmann-like_a/b/a_fold"/>
</dbReference>